<dbReference type="InterPro" id="IPR052040">
    <property type="entry name" value="GTPase/Isobutyryl-CoA_mutase"/>
</dbReference>
<organism evidence="5">
    <name type="scientific">marine metagenome</name>
    <dbReference type="NCBI Taxonomy" id="408172"/>
    <lineage>
        <taxon>unclassified sequences</taxon>
        <taxon>metagenomes</taxon>
        <taxon>ecological metagenomes</taxon>
    </lineage>
</organism>
<evidence type="ECO:0000256" key="4">
    <source>
        <dbReference type="ARBA" id="ARBA00023186"/>
    </source>
</evidence>
<dbReference type="AlphaFoldDB" id="A0A382LZ32"/>
<feature type="non-terminal residue" evidence="5">
    <location>
        <position position="101"/>
    </location>
</feature>
<keyword evidence="3" id="KW-0342">GTP-binding</keyword>
<dbReference type="InterPro" id="IPR027417">
    <property type="entry name" value="P-loop_NTPase"/>
</dbReference>
<gene>
    <name evidence="5" type="ORF">METZ01_LOCUS294720</name>
</gene>
<evidence type="ECO:0000256" key="1">
    <source>
        <dbReference type="ARBA" id="ARBA00022741"/>
    </source>
</evidence>
<evidence type="ECO:0000256" key="3">
    <source>
        <dbReference type="ARBA" id="ARBA00023134"/>
    </source>
</evidence>
<dbReference type="GO" id="GO:0005525">
    <property type="term" value="F:GTP binding"/>
    <property type="evidence" value="ECO:0007669"/>
    <property type="project" value="UniProtKB-KW"/>
</dbReference>
<reference evidence="5" key="1">
    <citation type="submission" date="2018-05" db="EMBL/GenBank/DDBJ databases">
        <authorList>
            <person name="Lanie J.A."/>
            <person name="Ng W.-L."/>
            <person name="Kazmierczak K.M."/>
            <person name="Andrzejewski T.M."/>
            <person name="Davidsen T.M."/>
            <person name="Wayne K.J."/>
            <person name="Tettelin H."/>
            <person name="Glass J.I."/>
            <person name="Rusch D."/>
            <person name="Podicherti R."/>
            <person name="Tsui H.-C.T."/>
            <person name="Winkler M.E."/>
        </authorList>
    </citation>
    <scope>NUCLEOTIDE SEQUENCE</scope>
</reference>
<keyword evidence="1" id="KW-0547">Nucleotide-binding</keyword>
<keyword evidence="2" id="KW-0378">Hydrolase</keyword>
<keyword evidence="4" id="KW-0143">Chaperone</keyword>
<proteinExistence type="predicted"/>
<dbReference type="Gene3D" id="3.40.50.300">
    <property type="entry name" value="P-loop containing nucleotide triphosphate hydrolases"/>
    <property type="match status" value="1"/>
</dbReference>
<dbReference type="PANTHER" id="PTHR43087:SF1">
    <property type="entry name" value="LAO_AO TRANSPORT SYSTEM ATPASE"/>
    <property type="match status" value="1"/>
</dbReference>
<dbReference type="Gene3D" id="1.20.5.170">
    <property type="match status" value="1"/>
</dbReference>
<dbReference type="PANTHER" id="PTHR43087">
    <property type="entry name" value="LYSINE/ARGININE/ORNITHINE TRANSPORT SYSTEM KINASE"/>
    <property type="match status" value="1"/>
</dbReference>
<dbReference type="EMBL" id="UINC01090167">
    <property type="protein sequence ID" value="SVC41866.1"/>
    <property type="molecule type" value="Genomic_DNA"/>
</dbReference>
<evidence type="ECO:0000313" key="5">
    <source>
        <dbReference type="EMBL" id="SVC41866.1"/>
    </source>
</evidence>
<feature type="non-terminal residue" evidence="5">
    <location>
        <position position="1"/>
    </location>
</feature>
<accession>A0A382LZ32</accession>
<evidence type="ECO:0000256" key="2">
    <source>
        <dbReference type="ARBA" id="ARBA00022801"/>
    </source>
</evidence>
<dbReference type="GO" id="GO:0016787">
    <property type="term" value="F:hydrolase activity"/>
    <property type="evidence" value="ECO:0007669"/>
    <property type="project" value="UniProtKB-KW"/>
</dbReference>
<evidence type="ECO:0008006" key="6">
    <source>
        <dbReference type="Google" id="ProtNLM"/>
    </source>
</evidence>
<dbReference type="Pfam" id="PF03308">
    <property type="entry name" value="MeaB"/>
    <property type="match status" value="1"/>
</dbReference>
<protein>
    <recommendedName>
        <fullName evidence="6">Methylmalonyl Co-A mutase-associated GTPase MeaB</fullName>
    </recommendedName>
</protein>
<sequence>VELADGVLAGDQRAIARAISLVENEPTQAPSLIRQLFARTGHASVIGITGAPGVGKSTLVDRLVVECRDHGKTVGVLAVDPSSPFTGGSILGDRIRMQSHS</sequence>
<dbReference type="SUPFAM" id="SSF52540">
    <property type="entry name" value="P-loop containing nucleoside triphosphate hydrolases"/>
    <property type="match status" value="1"/>
</dbReference>
<name>A0A382LZ32_9ZZZZ</name>